<dbReference type="PROSITE" id="PS51543">
    <property type="entry name" value="FYRC"/>
    <property type="match status" value="1"/>
</dbReference>
<evidence type="ECO:0000256" key="3">
    <source>
        <dbReference type="SAM" id="MobiDB-lite"/>
    </source>
</evidence>
<comment type="subcellular location">
    <subcellularLocation>
        <location evidence="1">Nucleus</location>
    </subcellularLocation>
</comment>
<feature type="compositionally biased region" description="Basic residues" evidence="3">
    <location>
        <begin position="676"/>
        <end position="688"/>
    </location>
</feature>
<feature type="compositionally biased region" description="Low complexity" evidence="3">
    <location>
        <begin position="367"/>
        <end position="401"/>
    </location>
</feature>
<dbReference type="InterPro" id="IPR040092">
    <property type="entry name" value="TBRG1"/>
</dbReference>
<dbReference type="CDD" id="cd14279">
    <property type="entry name" value="CUE"/>
    <property type="match status" value="1"/>
</dbReference>
<dbReference type="OrthoDB" id="1678912at2759"/>
<protein>
    <recommendedName>
        <fullName evidence="4">U-box domain-containing protein</fullName>
    </recommendedName>
</protein>
<feature type="region of interest" description="Disordered" evidence="3">
    <location>
        <begin position="127"/>
        <end position="153"/>
    </location>
</feature>
<feature type="compositionally biased region" description="Basic and acidic residues" evidence="3">
    <location>
        <begin position="489"/>
        <end position="501"/>
    </location>
</feature>
<dbReference type="Pfam" id="PF04564">
    <property type="entry name" value="U-box"/>
    <property type="match status" value="1"/>
</dbReference>
<feature type="compositionally biased region" description="Low complexity" evidence="3">
    <location>
        <begin position="617"/>
        <end position="641"/>
    </location>
</feature>
<feature type="compositionally biased region" description="Low complexity" evidence="3">
    <location>
        <begin position="433"/>
        <end position="450"/>
    </location>
</feature>
<proteinExistence type="predicted"/>
<evidence type="ECO:0000256" key="1">
    <source>
        <dbReference type="ARBA" id="ARBA00004123"/>
    </source>
</evidence>
<feature type="compositionally biased region" description="Gly residues" evidence="3">
    <location>
        <begin position="689"/>
        <end position="717"/>
    </location>
</feature>
<feature type="domain" description="U-box" evidence="4">
    <location>
        <begin position="1020"/>
        <end position="1080"/>
    </location>
</feature>
<feature type="compositionally biased region" description="Low complexity" evidence="3">
    <location>
        <begin position="924"/>
        <end position="939"/>
    </location>
</feature>
<dbReference type="InterPro" id="IPR013083">
    <property type="entry name" value="Znf_RING/FYVE/PHD"/>
</dbReference>
<dbReference type="SMART" id="SM00504">
    <property type="entry name" value="Ubox"/>
    <property type="match status" value="1"/>
</dbReference>
<keyword evidence="6" id="KW-1185">Reference proteome</keyword>
<dbReference type="CDD" id="cd16453">
    <property type="entry name" value="RING-Ubox"/>
    <property type="match status" value="1"/>
</dbReference>
<feature type="compositionally biased region" description="Low complexity" evidence="3">
    <location>
        <begin position="222"/>
        <end position="236"/>
    </location>
</feature>
<dbReference type="AlphaFoldDB" id="A0A9W6BTR7"/>
<dbReference type="PANTHER" id="PTHR22715">
    <property type="entry name" value="TRANSFORMING GROWTH FACTOR BETA REGULATED GENE 1"/>
    <property type="match status" value="1"/>
</dbReference>
<name>A0A9W6BTR7_9CHLO</name>
<dbReference type="PROSITE" id="PS51542">
    <property type="entry name" value="FYRN"/>
    <property type="match status" value="1"/>
</dbReference>
<feature type="compositionally biased region" description="Gly residues" evidence="3">
    <location>
        <begin position="515"/>
        <end position="532"/>
    </location>
</feature>
<comment type="caution">
    <text evidence="5">The sequence shown here is derived from an EMBL/GenBank/DDBJ whole genome shotgun (WGS) entry which is preliminary data.</text>
</comment>
<dbReference type="EMBL" id="BRXU01000019">
    <property type="protein sequence ID" value="GLC57740.1"/>
    <property type="molecule type" value="Genomic_DNA"/>
</dbReference>
<dbReference type="GO" id="GO:0004842">
    <property type="term" value="F:ubiquitin-protein transferase activity"/>
    <property type="evidence" value="ECO:0007669"/>
    <property type="project" value="InterPro"/>
</dbReference>
<feature type="compositionally biased region" description="Low complexity" evidence="3">
    <location>
        <begin position="596"/>
        <end position="609"/>
    </location>
</feature>
<evidence type="ECO:0000259" key="4">
    <source>
        <dbReference type="SMART" id="SM00504"/>
    </source>
</evidence>
<dbReference type="Pfam" id="PF05965">
    <property type="entry name" value="FYRC"/>
    <property type="match status" value="1"/>
</dbReference>
<feature type="compositionally biased region" description="Acidic residues" evidence="3">
    <location>
        <begin position="303"/>
        <end position="348"/>
    </location>
</feature>
<feature type="region of interest" description="Disordered" evidence="3">
    <location>
        <begin position="209"/>
        <end position="450"/>
    </location>
</feature>
<dbReference type="Proteomes" id="UP001165080">
    <property type="component" value="Unassembled WGS sequence"/>
</dbReference>
<feature type="compositionally biased region" description="Basic and acidic residues" evidence="3">
    <location>
        <begin position="357"/>
        <end position="366"/>
    </location>
</feature>
<gene>
    <name evidence="5" type="primary">PLEST011305</name>
    <name evidence="5" type="ORF">PLESTB_001259500</name>
</gene>
<feature type="compositionally biased region" description="Acidic residues" evidence="3">
    <location>
        <begin position="661"/>
        <end position="672"/>
    </location>
</feature>
<dbReference type="Pfam" id="PF05964">
    <property type="entry name" value="FYRN"/>
    <property type="match status" value="1"/>
</dbReference>
<dbReference type="GO" id="GO:0016567">
    <property type="term" value="P:protein ubiquitination"/>
    <property type="evidence" value="ECO:0007669"/>
    <property type="project" value="InterPro"/>
</dbReference>
<feature type="region of interest" description="Disordered" evidence="3">
    <location>
        <begin position="924"/>
        <end position="985"/>
    </location>
</feature>
<dbReference type="GO" id="GO:0005634">
    <property type="term" value="C:nucleus"/>
    <property type="evidence" value="ECO:0007669"/>
    <property type="project" value="UniProtKB-SubCell"/>
</dbReference>
<dbReference type="InterPro" id="IPR003613">
    <property type="entry name" value="Ubox_domain"/>
</dbReference>
<evidence type="ECO:0000313" key="6">
    <source>
        <dbReference type="Proteomes" id="UP001165080"/>
    </source>
</evidence>
<organism evidence="5 6">
    <name type="scientific">Pleodorina starrii</name>
    <dbReference type="NCBI Taxonomy" id="330485"/>
    <lineage>
        <taxon>Eukaryota</taxon>
        <taxon>Viridiplantae</taxon>
        <taxon>Chlorophyta</taxon>
        <taxon>core chlorophytes</taxon>
        <taxon>Chlorophyceae</taxon>
        <taxon>CS clade</taxon>
        <taxon>Chlamydomonadales</taxon>
        <taxon>Volvocaceae</taxon>
        <taxon>Pleodorina</taxon>
    </lineage>
</organism>
<accession>A0A9W6BTR7</accession>
<keyword evidence="2" id="KW-0539">Nucleus</keyword>
<feature type="compositionally biased region" description="Acidic residues" evidence="3">
    <location>
        <begin position="546"/>
        <end position="556"/>
    </location>
</feature>
<evidence type="ECO:0000313" key="5">
    <source>
        <dbReference type="EMBL" id="GLC57740.1"/>
    </source>
</evidence>
<feature type="region of interest" description="Disordered" evidence="3">
    <location>
        <begin position="486"/>
        <end position="719"/>
    </location>
</feature>
<dbReference type="PANTHER" id="PTHR22715:SF0">
    <property type="entry name" value="TRANSFORMING GROWTH FACTOR BETA REGULATOR 1"/>
    <property type="match status" value="1"/>
</dbReference>
<dbReference type="SMART" id="SM00542">
    <property type="entry name" value="FYRC"/>
    <property type="match status" value="1"/>
</dbReference>
<feature type="compositionally biased region" description="Gly residues" evidence="3">
    <location>
        <begin position="898"/>
        <end position="908"/>
    </location>
</feature>
<reference evidence="5 6" key="1">
    <citation type="journal article" date="2023" name="Commun. Biol.">
        <title>Reorganization of the ancestral sex-determining regions during the evolution of trioecy in Pleodorina starrii.</title>
        <authorList>
            <person name="Takahashi K."/>
            <person name="Suzuki S."/>
            <person name="Kawai-Toyooka H."/>
            <person name="Yamamoto K."/>
            <person name="Hamaji T."/>
            <person name="Ootsuki R."/>
            <person name="Yamaguchi H."/>
            <person name="Kawachi M."/>
            <person name="Higashiyama T."/>
            <person name="Nozaki H."/>
        </authorList>
    </citation>
    <scope>NUCLEOTIDE SEQUENCE [LARGE SCALE GENOMIC DNA]</scope>
    <source>
        <strain evidence="5 6">NIES-4479</strain>
    </source>
</reference>
<dbReference type="SUPFAM" id="SSF57850">
    <property type="entry name" value="RING/U-box"/>
    <property type="match status" value="1"/>
</dbReference>
<dbReference type="Gene3D" id="3.30.40.10">
    <property type="entry name" value="Zinc/RING finger domain, C3HC4 (zinc finger)"/>
    <property type="match status" value="1"/>
</dbReference>
<feature type="region of interest" description="Disordered" evidence="3">
    <location>
        <begin position="885"/>
        <end position="908"/>
    </location>
</feature>
<dbReference type="GO" id="GO:0140993">
    <property type="term" value="F:histone modifying activity"/>
    <property type="evidence" value="ECO:0007669"/>
    <property type="project" value="UniProtKB-ARBA"/>
</dbReference>
<dbReference type="InterPro" id="IPR003889">
    <property type="entry name" value="FYrich_C"/>
</dbReference>
<dbReference type="InterPro" id="IPR003888">
    <property type="entry name" value="FYrich_N"/>
</dbReference>
<evidence type="ECO:0000256" key="2">
    <source>
        <dbReference type="ARBA" id="ARBA00023242"/>
    </source>
</evidence>
<dbReference type="Gene3D" id="3.30.160.360">
    <property type="match status" value="1"/>
</dbReference>
<dbReference type="GO" id="GO:0051726">
    <property type="term" value="P:regulation of cell cycle"/>
    <property type="evidence" value="ECO:0007669"/>
    <property type="project" value="TreeGrafter"/>
</dbReference>
<sequence>MADAGESQASENQASVNLVELFHAGENGIERRRTENLFKQLDERQLTEDEHAIIQQRVELQRKMFQEYERREKQRKLRELQEVCPDLDEDAARRALELCNWKEELAAEKVSSDPAFVRRVCSGAAAQAEHAPAAPRPERRGGSSKAVVGPRPRLVDPSQVGAVFVGRFKGRLGPHQISAMGRQQQTAAAAAAAAPRAAAARCAGTAATAAAAGGSGGGGTAAGSPAPGTAATTEAGKGAGAHGGADTPTHAQQQQQEEEQAAGVNNSGGGGPVDVEMADADVGPTAGGVVEPDSADLGGDGDVGTEDREEEEEEQEEDDGGGEDGDGEVEDPNSADLSDNELQYEDDVQLPVLSPLAERKRQRSEQDQGQEQGQQGEQQQQQQGQEPAEAGQQDVAAARAAAGGGGGLPLNDPQGTVRNLTAALAGEEEVSSPARAGQRPQKAAAAAADTVAAVTTAAAPPGAATVTAGTAVAAARPRRATAELAAALRHVDDSDEVRSDAETASDGGDSDFELGSGGKGGGGRGGGAAAHGGGDDDDMTSSGSDVDLEEEEEDSDGFVAAGSRKRRAGGAAGGKRQQQARKRAASGGSGGGGVGRASRSRAAAQRQSAAPPPPPGAAAIAVATCAAAAAADVEAPEAAGPSGRAGIEAAAAVGGSGRAEEDSEATVTEDESPGGRTKRQPKGGKKGRGASGGGGKGAKGGGGSAGGGGGGGAGGGAAAISASGHTCRGRVKQKGVKRADLLAVGSLIARAGWFNAGYIFPAGFRAQTLFRSSVDLDSLTLHTCAILGQEGQYWPAPTFVVTAADRPDEPLVAKSCTGCWTAVLRRINGEIEGRRAAGEDLPPPPKTAIAGPEYFGLNQPEICAAIEALDSERKCATYWDGKHDREAARGGQPVPARGGRGASGGSAGGAATAAAAAAAAPASGAAAVRPPRGAGRSTSNGGGGGKGRRGGRRGSGAADDDEEGPGAGGNEGEEDPEETYAGNRWSAVTRAERYRKRCEDAGEDGAALLEASKRDNPLPGFLDPITLEPVFNPAISPYGHVMGLATWKAVLAEHGRCPFTKQPLKAEALTVLTKNNIERFRSRIIQQ</sequence>